<evidence type="ECO:0000313" key="2">
    <source>
        <dbReference type="Proteomes" id="UP000737018"/>
    </source>
</evidence>
<feature type="non-terminal residue" evidence="1">
    <location>
        <position position="35"/>
    </location>
</feature>
<dbReference type="EMBL" id="JRKL02010338">
    <property type="protein sequence ID" value="KAF3946031.1"/>
    <property type="molecule type" value="Genomic_DNA"/>
</dbReference>
<keyword evidence="2" id="KW-1185">Reference proteome</keyword>
<gene>
    <name evidence="1" type="ORF">CMV_027657</name>
</gene>
<comment type="caution">
    <text evidence="1">The sequence shown here is derived from an EMBL/GenBank/DDBJ whole genome shotgun (WGS) entry which is preliminary data.</text>
</comment>
<name>A0A8J4VEV8_9ROSI</name>
<dbReference type="AlphaFoldDB" id="A0A8J4VEV8"/>
<evidence type="ECO:0000313" key="1">
    <source>
        <dbReference type="EMBL" id="KAF3946031.1"/>
    </source>
</evidence>
<organism evidence="1 2">
    <name type="scientific">Castanea mollissima</name>
    <name type="common">Chinese chestnut</name>
    <dbReference type="NCBI Taxonomy" id="60419"/>
    <lineage>
        <taxon>Eukaryota</taxon>
        <taxon>Viridiplantae</taxon>
        <taxon>Streptophyta</taxon>
        <taxon>Embryophyta</taxon>
        <taxon>Tracheophyta</taxon>
        <taxon>Spermatophyta</taxon>
        <taxon>Magnoliopsida</taxon>
        <taxon>eudicotyledons</taxon>
        <taxon>Gunneridae</taxon>
        <taxon>Pentapetalae</taxon>
        <taxon>rosids</taxon>
        <taxon>fabids</taxon>
        <taxon>Fagales</taxon>
        <taxon>Fagaceae</taxon>
        <taxon>Castanea</taxon>
    </lineage>
</organism>
<reference evidence="1" key="1">
    <citation type="submission" date="2020-03" db="EMBL/GenBank/DDBJ databases">
        <title>Castanea mollissima Vanexum genome sequencing.</title>
        <authorList>
            <person name="Staton M."/>
        </authorList>
    </citation>
    <scope>NUCLEOTIDE SEQUENCE</scope>
    <source>
        <tissue evidence="1">Leaf</tissue>
    </source>
</reference>
<protein>
    <submittedName>
        <fullName evidence="1">Uncharacterized protein</fullName>
    </submittedName>
</protein>
<dbReference type="Proteomes" id="UP000737018">
    <property type="component" value="Unassembled WGS sequence"/>
</dbReference>
<accession>A0A8J4VEV8</accession>
<sequence length="35" mass="4158">WIGLQRANNYTHCGLLDLDWNSLWTYTKVTKLAVY</sequence>
<proteinExistence type="predicted"/>